<dbReference type="KEGG" id="cgh:CGC50_05175"/>
<dbReference type="GO" id="GO:0050821">
    <property type="term" value="P:protein stabilization"/>
    <property type="evidence" value="ECO:0007669"/>
    <property type="project" value="TreeGrafter"/>
</dbReference>
<comment type="similarity">
    <text evidence="1">Belongs to the Skp family.</text>
</comment>
<evidence type="ECO:0000256" key="3">
    <source>
        <dbReference type="SAM" id="Coils"/>
    </source>
</evidence>
<dbReference type="InterPro" id="IPR024930">
    <property type="entry name" value="Skp_dom_sf"/>
</dbReference>
<keyword evidence="2 5" id="KW-0732">Signal</keyword>
<dbReference type="PANTHER" id="PTHR35089">
    <property type="entry name" value="CHAPERONE PROTEIN SKP"/>
    <property type="match status" value="1"/>
</dbReference>
<feature type="compositionally biased region" description="Basic and acidic residues" evidence="4">
    <location>
        <begin position="204"/>
        <end position="246"/>
    </location>
</feature>
<reference evidence="8" key="2">
    <citation type="submission" date="2017-06" db="EMBL/GenBank/DDBJ databases">
        <title>Capnocytophaga spp. assemblies.</title>
        <authorList>
            <person name="Gulvik C.A."/>
        </authorList>
    </citation>
    <scope>NUCLEOTIDE SEQUENCE [LARGE SCALE GENOMIC DNA]</scope>
    <source>
        <strain evidence="8">H1496</strain>
    </source>
</reference>
<evidence type="ECO:0000313" key="6">
    <source>
        <dbReference type="EMBL" id="ATA86611.1"/>
    </source>
</evidence>
<keyword evidence="9" id="KW-1185">Reference proteome</keyword>
<dbReference type="OrthoDB" id="9788552at2"/>
<evidence type="ECO:0000256" key="2">
    <source>
        <dbReference type="ARBA" id="ARBA00022729"/>
    </source>
</evidence>
<dbReference type="RefSeq" id="WP_095909966.1">
    <property type="nucleotide sequence ID" value="NZ_CP022386.1"/>
</dbReference>
<evidence type="ECO:0000313" key="7">
    <source>
        <dbReference type="EMBL" id="MEB3039100.1"/>
    </source>
</evidence>
<dbReference type="Pfam" id="PF03938">
    <property type="entry name" value="OmpH"/>
    <property type="match status" value="1"/>
</dbReference>
<keyword evidence="3" id="KW-0175">Coiled coil</keyword>
<dbReference type="Gene3D" id="3.30.910.20">
    <property type="entry name" value="Skp domain"/>
    <property type="match status" value="1"/>
</dbReference>
<dbReference type="SUPFAM" id="SSF111384">
    <property type="entry name" value="OmpH-like"/>
    <property type="match status" value="1"/>
</dbReference>
<reference evidence="7 9" key="3">
    <citation type="submission" date="2023-12" db="EMBL/GenBank/DDBJ databases">
        <title>Genomic sequences of Capnocytophaga and Parvimonas strains.</title>
        <authorList>
            <person name="Watt R.M."/>
            <person name="Wang M."/>
            <person name="Yang T."/>
            <person name="Tong W.M."/>
        </authorList>
    </citation>
    <scope>NUCLEOTIDE SEQUENCE [LARGE SCALE GENOMIC DNA]</scope>
    <source>
        <strain evidence="7 9">CCUG 13156</strain>
    </source>
</reference>
<accession>A0A250FNL0</accession>
<evidence type="ECO:0000256" key="4">
    <source>
        <dbReference type="SAM" id="MobiDB-lite"/>
    </source>
</evidence>
<dbReference type="PANTHER" id="PTHR35089:SF1">
    <property type="entry name" value="CHAPERONE PROTEIN SKP"/>
    <property type="match status" value="1"/>
</dbReference>
<feature type="region of interest" description="Disordered" evidence="4">
    <location>
        <begin position="204"/>
        <end position="258"/>
    </location>
</feature>
<name>A0A250FNL0_9FLAO</name>
<organism evidence="6 8">
    <name type="scientific">Capnocytophaga gingivalis</name>
    <dbReference type="NCBI Taxonomy" id="1017"/>
    <lineage>
        <taxon>Bacteria</taxon>
        <taxon>Pseudomonadati</taxon>
        <taxon>Bacteroidota</taxon>
        <taxon>Flavobacteriia</taxon>
        <taxon>Flavobacteriales</taxon>
        <taxon>Flavobacteriaceae</taxon>
        <taxon>Capnocytophaga</taxon>
    </lineage>
</organism>
<protein>
    <submittedName>
        <fullName evidence="7">OmpH family outer membrane protein</fullName>
    </submittedName>
</protein>
<feature type="signal peptide" evidence="5">
    <location>
        <begin position="1"/>
        <end position="20"/>
    </location>
</feature>
<proteinExistence type="inferred from homology"/>
<evidence type="ECO:0000256" key="5">
    <source>
        <dbReference type="SAM" id="SignalP"/>
    </source>
</evidence>
<evidence type="ECO:0000313" key="9">
    <source>
        <dbReference type="Proteomes" id="UP001324270"/>
    </source>
</evidence>
<dbReference type="GO" id="GO:0005829">
    <property type="term" value="C:cytosol"/>
    <property type="evidence" value="ECO:0007669"/>
    <property type="project" value="TreeGrafter"/>
</dbReference>
<dbReference type="Proteomes" id="UP000217250">
    <property type="component" value="Chromosome"/>
</dbReference>
<dbReference type="GO" id="GO:0051082">
    <property type="term" value="F:unfolded protein binding"/>
    <property type="evidence" value="ECO:0007669"/>
    <property type="project" value="InterPro"/>
</dbReference>
<dbReference type="EMBL" id="JAYKBV010000001">
    <property type="protein sequence ID" value="MEB3039100.1"/>
    <property type="molecule type" value="Genomic_DNA"/>
</dbReference>
<dbReference type="SMART" id="SM00935">
    <property type="entry name" value="OmpH"/>
    <property type="match status" value="1"/>
</dbReference>
<dbReference type="AlphaFoldDB" id="A0A250FNL0"/>
<evidence type="ECO:0000256" key="1">
    <source>
        <dbReference type="ARBA" id="ARBA00009091"/>
    </source>
</evidence>
<gene>
    <name evidence="6" type="ORF">CGC50_05175</name>
    <name evidence="7" type="ORF">VJJ49_00110</name>
</gene>
<sequence length="258" mass="30686">MNIKAFFLSLSLVATSSLWAQKATRIAYVDMNYILNNMEEYKVASEQLSQKVAQWEKEIEEKQAEIDTRKQKLEAEKPLLTPQTVKDREEEIQVLEQNLEDYKQKRFGAENGDYITQRWKLVQPIQDQVFNITQQIGKTKKFDYIFTSDDAASIYADEKNDITKIVLRLLKRKDNAEDRNKEISTLLKENLSFEFKDERQRKLEERQRAHQEALSKRQAERERIKQKQLENRQKREQERQQALEKKRQQKAAGAKSEK</sequence>
<dbReference type="InterPro" id="IPR005632">
    <property type="entry name" value="Chaperone_Skp"/>
</dbReference>
<feature type="coiled-coil region" evidence="3">
    <location>
        <begin position="38"/>
        <end position="112"/>
    </location>
</feature>
<feature type="chain" id="PRO_5011992879" evidence="5">
    <location>
        <begin position="21"/>
        <end position="258"/>
    </location>
</feature>
<dbReference type="GeneID" id="84807955"/>
<reference evidence="6" key="1">
    <citation type="journal article" date="2017" name="Genome Announc.">
        <title>Twelve Complete Reference Genomes of Clinical Isolates in the Capnocytophaga Genus.</title>
        <authorList>
            <person name="Villarma A."/>
            <person name="Gulvik C.A."/>
            <person name="Rowe L.A."/>
            <person name="Sheth M."/>
            <person name="Juieng P."/>
            <person name="Nicholson A.C."/>
            <person name="Loparev V.N."/>
            <person name="McQuiston J.R."/>
        </authorList>
    </citation>
    <scope>NUCLEOTIDE SEQUENCE</scope>
    <source>
        <strain evidence="6">H1496</strain>
    </source>
</reference>
<dbReference type="Proteomes" id="UP001324270">
    <property type="component" value="Unassembled WGS sequence"/>
</dbReference>
<dbReference type="EMBL" id="CP022386">
    <property type="protein sequence ID" value="ATA86611.1"/>
    <property type="molecule type" value="Genomic_DNA"/>
</dbReference>
<evidence type="ECO:0000313" key="8">
    <source>
        <dbReference type="Proteomes" id="UP000217250"/>
    </source>
</evidence>